<protein>
    <submittedName>
        <fullName evidence="1">Uncharacterized protein</fullName>
    </submittedName>
</protein>
<name>A0A4U7G696_STRPY</name>
<organism evidence="1 2">
    <name type="scientific">Streptococcus pyogenes</name>
    <dbReference type="NCBI Taxonomy" id="1314"/>
    <lineage>
        <taxon>Bacteria</taxon>
        <taxon>Bacillati</taxon>
        <taxon>Bacillota</taxon>
        <taxon>Bacilli</taxon>
        <taxon>Lactobacillales</taxon>
        <taxon>Streptococcaceae</taxon>
        <taxon>Streptococcus</taxon>
    </lineage>
</organism>
<dbReference type="EMBL" id="SJLI01000001">
    <property type="protein sequence ID" value="TYK96072.1"/>
    <property type="molecule type" value="Genomic_DNA"/>
</dbReference>
<evidence type="ECO:0000313" key="1">
    <source>
        <dbReference type="EMBL" id="TYK96072.1"/>
    </source>
</evidence>
<evidence type="ECO:0000313" key="2">
    <source>
        <dbReference type="Proteomes" id="UP000325300"/>
    </source>
</evidence>
<dbReference type="RefSeq" id="WP_011285423.1">
    <property type="nucleotide sequence ID" value="NZ_AP019548.1"/>
</dbReference>
<reference evidence="1 2" key="1">
    <citation type="submission" date="2019-02" db="EMBL/GenBank/DDBJ databases">
        <title>Novel genomic isolates of S. pyogenes and S. dysgalactiae subsp. equisimilis associated to necrotising fasciitis (NSTI).</title>
        <authorList>
            <person name="Barrantes I."/>
        </authorList>
    </citation>
    <scope>NUCLEOTIDE SEQUENCE [LARGE SCALE GENOMIC DNA]</scope>
    <source>
        <strain evidence="1 2">SPY5003</strain>
    </source>
</reference>
<comment type="caution">
    <text evidence="1">The sequence shown here is derived from an EMBL/GenBank/DDBJ whole genome shotgun (WGS) entry which is preliminary data.</text>
</comment>
<dbReference type="Proteomes" id="UP000325300">
    <property type="component" value="Unassembled WGS sequence"/>
</dbReference>
<proteinExistence type="predicted"/>
<gene>
    <name evidence="1" type="ORF">E0F67_03225</name>
</gene>
<accession>A0A4U7G696</accession>
<dbReference type="AlphaFoldDB" id="A0A4U7G696"/>
<sequence length="80" mass="8975">MKQQGHTVMMCLDKTLTIKLSAPLTSNDLVPLSTNEVIIMEPLLHLLPKVVPVLIHLVDKANVSWLTVILQLPILLKTIW</sequence>